<dbReference type="Pfam" id="PF11157">
    <property type="entry name" value="DUF2937"/>
    <property type="match status" value="1"/>
</dbReference>
<gene>
    <name evidence="1" type="ORF">NVI5450_1936</name>
</gene>
<dbReference type="EMBL" id="FPLD01000052">
    <property type="protein sequence ID" value="SGY97224.1"/>
    <property type="molecule type" value="Genomic_DNA"/>
</dbReference>
<protein>
    <recommendedName>
        <fullName evidence="3">DUF2937 family protein</fullName>
    </recommendedName>
</protein>
<organism evidence="1 2">
    <name type="scientific">Moritella viscosa</name>
    <dbReference type="NCBI Taxonomy" id="80854"/>
    <lineage>
        <taxon>Bacteria</taxon>
        <taxon>Pseudomonadati</taxon>
        <taxon>Pseudomonadota</taxon>
        <taxon>Gammaproteobacteria</taxon>
        <taxon>Alteromonadales</taxon>
        <taxon>Moritellaceae</taxon>
        <taxon>Moritella</taxon>
    </lineage>
</organism>
<dbReference type="RefSeq" id="WP_075518204.1">
    <property type="nucleotide sequence ID" value="NZ_FPLD01000052.1"/>
</dbReference>
<name>A0A1L0BGV3_9GAMM</name>
<dbReference type="OrthoDB" id="7021410at2"/>
<reference evidence="1 2" key="1">
    <citation type="submission" date="2016-11" db="EMBL/GenBank/DDBJ databases">
        <authorList>
            <person name="Jaros S."/>
            <person name="Januszkiewicz K."/>
            <person name="Wedrychowicz H."/>
        </authorList>
    </citation>
    <scope>NUCLEOTIDE SEQUENCE [LARGE SCALE GENOMIC DNA]</scope>
    <source>
        <strain evidence="1">NVI 5450</strain>
    </source>
</reference>
<evidence type="ECO:0000313" key="2">
    <source>
        <dbReference type="Proteomes" id="UP000183794"/>
    </source>
</evidence>
<proteinExistence type="predicted"/>
<sequence>MTFIHGLLQRLLFTIGVMLFMQLPQFIDHYSQQLSGYYLAQQNQLQQFQLIADTNFNGQLDTLITDFKSSPAPAVQQIGKQVLTLQLSLPKLATDLEILTEGSYINKLTYFVTRIDSQLAENTLSLFTPGIPLSQAAILTGLIGGTTLNLFWLFSLKLLTLMFSRFYIRGNKSA</sequence>
<evidence type="ECO:0008006" key="3">
    <source>
        <dbReference type="Google" id="ProtNLM"/>
    </source>
</evidence>
<dbReference type="AlphaFoldDB" id="A0A1L0BGV3"/>
<evidence type="ECO:0000313" key="1">
    <source>
        <dbReference type="EMBL" id="SGY97224.1"/>
    </source>
</evidence>
<accession>A0A1L0BGV3</accession>
<dbReference type="Proteomes" id="UP000183794">
    <property type="component" value="Unassembled WGS sequence"/>
</dbReference>
<dbReference type="InterPro" id="IPR022584">
    <property type="entry name" value="DUF2937"/>
</dbReference>